<dbReference type="GO" id="GO:0007031">
    <property type="term" value="P:peroxisome organization"/>
    <property type="evidence" value="ECO:0007669"/>
    <property type="project" value="InterPro"/>
</dbReference>
<comment type="caution">
    <text evidence="2">The sequence shown here is derived from an EMBL/GenBank/DDBJ whole genome shotgun (WGS) entry which is preliminary data.</text>
</comment>
<feature type="transmembrane region" description="Helical" evidence="1">
    <location>
        <begin position="15"/>
        <end position="36"/>
    </location>
</feature>
<keyword evidence="3" id="KW-1185">Reference proteome</keyword>
<evidence type="ECO:0000313" key="3">
    <source>
        <dbReference type="Proteomes" id="UP000236319"/>
    </source>
</evidence>
<name>A0A2H6K871_9APIC</name>
<proteinExistence type="predicted"/>
<protein>
    <submittedName>
        <fullName evidence="2">Uncharacterized protein</fullName>
    </submittedName>
</protein>
<accession>A0A2H6K871</accession>
<dbReference type="AlphaFoldDB" id="A0A2H6K871"/>
<dbReference type="Proteomes" id="UP000236319">
    <property type="component" value="Unassembled WGS sequence"/>
</dbReference>
<dbReference type="InterPro" id="IPR037485">
    <property type="entry name" value="PEX22"/>
</dbReference>
<dbReference type="PANTHER" id="PTHR34126:SF1">
    <property type="entry name" value="PEROXISOME BIOGENESIS PROTEIN 22"/>
    <property type="match status" value="1"/>
</dbReference>
<dbReference type="Pfam" id="PF22978">
    <property type="entry name" value="HAD_Pex22"/>
    <property type="match status" value="1"/>
</dbReference>
<organism evidence="2 3">
    <name type="scientific">Babesia ovata</name>
    <dbReference type="NCBI Taxonomy" id="189622"/>
    <lineage>
        <taxon>Eukaryota</taxon>
        <taxon>Sar</taxon>
        <taxon>Alveolata</taxon>
        <taxon>Apicomplexa</taxon>
        <taxon>Aconoidasida</taxon>
        <taxon>Piroplasmida</taxon>
        <taxon>Babesiidae</taxon>
        <taxon>Babesia</taxon>
    </lineage>
</organism>
<dbReference type="RefSeq" id="XP_028865445.1">
    <property type="nucleotide sequence ID" value="XM_029009612.1"/>
</dbReference>
<gene>
    <name evidence="2" type="ORF">BOVATA_006950</name>
</gene>
<evidence type="ECO:0000256" key="1">
    <source>
        <dbReference type="SAM" id="Phobius"/>
    </source>
</evidence>
<keyword evidence="1" id="KW-0812">Transmembrane</keyword>
<dbReference type="GeneID" id="39872972"/>
<keyword evidence="1" id="KW-0472">Membrane</keyword>
<dbReference type="EMBL" id="BDSA01000001">
    <property type="protein sequence ID" value="GBE59202.1"/>
    <property type="molecule type" value="Genomic_DNA"/>
</dbReference>
<dbReference type="PANTHER" id="PTHR34126">
    <property type="entry name" value="PEROXISOME BIOGENESIS PROTEIN 22"/>
    <property type="match status" value="1"/>
</dbReference>
<keyword evidence="1" id="KW-1133">Transmembrane helix</keyword>
<sequence length="224" mass="24595">MEANPTAAVRLEQGAIFAIIVFGLTSLVLGFCALYLRPSQLWRMRRSSPIETEKKRISSKPSLSISINDVSAYVEKHYIMQLIFKKGTYEVIGANLVPLISLGIKFELYLFVQVPNQEAIATVLDAMEKTGCFGEHLLKHRVLFSTTSGGRASMVRQLQPLLHMESDATVVNTVLGKVANVMHFAFDSDESGDAEAANKSECGDIVKIKSTAEIMTLLQPIATS</sequence>
<dbReference type="VEuPathDB" id="PiroplasmaDB:BOVATA_006950"/>
<evidence type="ECO:0000313" key="2">
    <source>
        <dbReference type="EMBL" id="GBE59202.1"/>
    </source>
</evidence>
<reference evidence="2 3" key="1">
    <citation type="journal article" date="2017" name="BMC Genomics">
        <title>Whole-genome assembly of Babesia ovata and comparative genomics between closely related pathogens.</title>
        <authorList>
            <person name="Yamagishi J."/>
            <person name="Asada M."/>
            <person name="Hakimi H."/>
            <person name="Tanaka T.Q."/>
            <person name="Sugimoto C."/>
            <person name="Kawazu S."/>
        </authorList>
    </citation>
    <scope>NUCLEOTIDE SEQUENCE [LARGE SCALE GENOMIC DNA]</scope>
    <source>
        <strain evidence="2 3">Miyake</strain>
    </source>
</reference>
<dbReference type="OrthoDB" id="365975at2759"/>